<feature type="region of interest" description="Disordered" evidence="1">
    <location>
        <begin position="75"/>
        <end position="120"/>
    </location>
</feature>
<evidence type="ECO:0000313" key="2">
    <source>
        <dbReference type="EMBL" id="EJK76633.1"/>
    </source>
</evidence>
<evidence type="ECO:0000256" key="1">
    <source>
        <dbReference type="SAM" id="MobiDB-lite"/>
    </source>
</evidence>
<feature type="region of interest" description="Disordered" evidence="1">
    <location>
        <begin position="133"/>
        <end position="158"/>
    </location>
</feature>
<feature type="compositionally biased region" description="Basic and acidic residues" evidence="1">
    <location>
        <begin position="205"/>
        <end position="231"/>
    </location>
</feature>
<feature type="compositionally biased region" description="Basic and acidic residues" evidence="1">
    <location>
        <begin position="7"/>
        <end position="21"/>
    </location>
</feature>
<organism evidence="2 3">
    <name type="scientific">Thalassiosira oceanica</name>
    <name type="common">Marine diatom</name>
    <dbReference type="NCBI Taxonomy" id="159749"/>
    <lineage>
        <taxon>Eukaryota</taxon>
        <taxon>Sar</taxon>
        <taxon>Stramenopiles</taxon>
        <taxon>Ochrophyta</taxon>
        <taxon>Bacillariophyta</taxon>
        <taxon>Coscinodiscophyceae</taxon>
        <taxon>Thalassiosirophycidae</taxon>
        <taxon>Thalassiosirales</taxon>
        <taxon>Thalassiosiraceae</taxon>
        <taxon>Thalassiosira</taxon>
    </lineage>
</organism>
<dbReference type="Proteomes" id="UP000266841">
    <property type="component" value="Unassembled WGS sequence"/>
</dbReference>
<feature type="region of interest" description="Disordered" evidence="1">
    <location>
        <begin position="192"/>
        <end position="272"/>
    </location>
</feature>
<evidence type="ECO:0000313" key="3">
    <source>
        <dbReference type="Proteomes" id="UP000266841"/>
    </source>
</evidence>
<name>K0TD82_THAOC</name>
<gene>
    <name evidence="2" type="ORF">THAOC_01594</name>
</gene>
<protein>
    <submittedName>
        <fullName evidence="2">Uncharacterized protein</fullName>
    </submittedName>
</protein>
<keyword evidence="3" id="KW-1185">Reference proteome</keyword>
<dbReference type="AlphaFoldDB" id="K0TD82"/>
<proteinExistence type="predicted"/>
<feature type="region of interest" description="Disordered" evidence="1">
    <location>
        <begin position="1"/>
        <end position="32"/>
    </location>
</feature>
<reference evidence="2 3" key="1">
    <citation type="journal article" date="2012" name="Genome Biol.">
        <title>Genome and low-iron response of an oceanic diatom adapted to chronic iron limitation.</title>
        <authorList>
            <person name="Lommer M."/>
            <person name="Specht M."/>
            <person name="Roy A.S."/>
            <person name="Kraemer L."/>
            <person name="Andreson R."/>
            <person name="Gutowska M.A."/>
            <person name="Wolf J."/>
            <person name="Bergner S.V."/>
            <person name="Schilhabel M.B."/>
            <person name="Klostermeier U.C."/>
            <person name="Beiko R.G."/>
            <person name="Rosenstiel P."/>
            <person name="Hippler M."/>
            <person name="Laroche J."/>
        </authorList>
    </citation>
    <scope>NUCLEOTIDE SEQUENCE [LARGE SCALE GENOMIC DNA]</scope>
    <source>
        <strain evidence="2 3">CCMP1005</strain>
    </source>
</reference>
<dbReference type="EMBL" id="AGNL01001917">
    <property type="protein sequence ID" value="EJK76633.1"/>
    <property type="molecule type" value="Genomic_DNA"/>
</dbReference>
<feature type="compositionally biased region" description="Basic and acidic residues" evidence="1">
    <location>
        <begin position="75"/>
        <end position="87"/>
    </location>
</feature>
<accession>K0TD82</accession>
<feature type="compositionally biased region" description="Low complexity" evidence="1">
    <location>
        <begin position="249"/>
        <end position="272"/>
    </location>
</feature>
<comment type="caution">
    <text evidence="2">The sequence shown here is derived from an EMBL/GenBank/DDBJ whole genome shotgun (WGS) entry which is preliminary data.</text>
</comment>
<feature type="compositionally biased region" description="Gly residues" evidence="1">
    <location>
        <begin position="22"/>
        <end position="32"/>
    </location>
</feature>
<sequence length="369" mass="39490">MIGWNADESRDPSEQEGRERSLGGGGGAAGVGDGSTIPGGVVLHSPFLSVIRVVLNVGFTTYSDMFPNIDRMSRVRDSRDRGRDRPVLPRRGPLRGPPRGVQDGSLLGQGGTAQQHRDGDAERLHQAIVSVHQAVRPPQLPQPEEERREPARAGLRADQGQVRIVNVTATFGPAGPEPVRVAGQLPLRARSVPDDDDPAVEAAEAEGHARHAVDAQHRRGVEPRPPEDRAARGVAVRVEPEPVEEEAPRAAVGGPEALAGPAPSDAGASASRAVLRRQVEERGRRAVDVSVVAGSLEDSVQAAKRLRARTPLCCRDIESEQGRGQPVDGARDQPLVLLSALSGLSLCLCLDYRFQSGRAVRKDIYMELL</sequence>